<dbReference type="SUPFAM" id="SSF51419">
    <property type="entry name" value="PLP-binding barrel"/>
    <property type="match status" value="1"/>
</dbReference>
<dbReference type="GO" id="GO:0016829">
    <property type="term" value="F:lyase activity"/>
    <property type="evidence" value="ECO:0007669"/>
    <property type="project" value="UniProtKB-KW"/>
</dbReference>
<dbReference type="SMART" id="SM01119">
    <property type="entry name" value="D-ser_dehydrat"/>
    <property type="match status" value="1"/>
</dbReference>
<dbReference type="InterPro" id="IPR051466">
    <property type="entry name" value="D-amino_acid_metab_enzyme"/>
</dbReference>
<dbReference type="PANTHER" id="PTHR28004:SF8">
    <property type="entry name" value="D-SERINE DEAMINASE"/>
    <property type="match status" value="1"/>
</dbReference>
<evidence type="ECO:0000259" key="3">
    <source>
        <dbReference type="SMART" id="SM01119"/>
    </source>
</evidence>
<protein>
    <submittedName>
        <fullName evidence="4">Amino acid deaminase</fullName>
    </submittedName>
</protein>
<gene>
    <name evidence="4" type="ORF">GHJ91_07355</name>
</gene>
<dbReference type="PANTHER" id="PTHR28004">
    <property type="entry name" value="ZGC:162816-RELATED"/>
    <property type="match status" value="1"/>
</dbReference>
<evidence type="ECO:0000313" key="4">
    <source>
        <dbReference type="EMBL" id="MQW68999.1"/>
    </source>
</evidence>
<comment type="caution">
    <text evidence="4">The sequence shown here is derived from an EMBL/GenBank/DDBJ whole genome shotgun (WGS) entry which is preliminary data.</text>
</comment>
<dbReference type="EMBL" id="WISB01000042">
    <property type="protein sequence ID" value="MQW68999.1"/>
    <property type="molecule type" value="Genomic_DNA"/>
</dbReference>
<reference evidence="4" key="1">
    <citation type="journal article" date="2013" name="Genome Biol.">
        <title>Comparative genomics of the core and accessory genomes of 48 Sinorhizobium strains comprising five genospecies.</title>
        <authorList>
            <person name="Sugawara M."/>
            <person name="Epstein B."/>
            <person name="Badgley B.D."/>
            <person name="Unno T."/>
            <person name="Xu L."/>
            <person name="Reese J."/>
            <person name="Gyaneshwar P."/>
            <person name="Denny R."/>
            <person name="Mudge J."/>
            <person name="Bharti A.K."/>
            <person name="Farmer A.D."/>
            <person name="May G.D."/>
            <person name="Woodward J.E."/>
            <person name="Medigue C."/>
            <person name="Vallenet D."/>
            <person name="Lajus A."/>
            <person name="Rouy Z."/>
            <person name="Martinez-Vaz B."/>
            <person name="Tiffin P."/>
            <person name="Young N.D."/>
            <person name="Sadowsky M.J."/>
        </authorList>
    </citation>
    <scope>NUCLEOTIDE SEQUENCE</scope>
    <source>
        <strain evidence="4">M1</strain>
    </source>
</reference>
<dbReference type="AlphaFoldDB" id="A0A6G1WGZ8"/>
<organism evidence="4">
    <name type="scientific">Sinorhizobium medicae</name>
    <dbReference type="NCBI Taxonomy" id="110321"/>
    <lineage>
        <taxon>Bacteria</taxon>
        <taxon>Pseudomonadati</taxon>
        <taxon>Pseudomonadota</taxon>
        <taxon>Alphaproteobacteria</taxon>
        <taxon>Hyphomicrobiales</taxon>
        <taxon>Rhizobiaceae</taxon>
        <taxon>Sinorhizobium/Ensifer group</taxon>
        <taxon>Sinorhizobium</taxon>
    </lineage>
</organism>
<dbReference type="InterPro" id="IPR029066">
    <property type="entry name" value="PLP-binding_barrel"/>
</dbReference>
<dbReference type="Gene3D" id="2.40.37.20">
    <property type="entry name" value="D-serine dehydratase-like domain"/>
    <property type="match status" value="1"/>
</dbReference>
<accession>A0A6G1WGZ8</accession>
<dbReference type="InterPro" id="IPR042208">
    <property type="entry name" value="D-ser_dehydrat-like_sf"/>
</dbReference>
<feature type="domain" description="D-serine dehydratase-like" evidence="3">
    <location>
        <begin position="299"/>
        <end position="398"/>
    </location>
</feature>
<comment type="similarity">
    <text evidence="1">Belongs to the DSD1 family.</text>
</comment>
<dbReference type="Pfam" id="PF01168">
    <property type="entry name" value="Ala_racemase_N"/>
    <property type="match status" value="1"/>
</dbReference>
<sequence>MPLGQFHHTISSVVGLRPSACEVLLPALTLDETAYCHNRDFFLEYARAAGVRIAPHAKTPMSADIAADLIEAGAWAATVANLQQAEAMLSHGISRILIANGLGGLRNAPRLAALQNEFPECEIVCIADSVAAVAVLSAAAATAESSIPVLVEVGAGRSGARTFESAHLVAQAILRDPMLVLRGVATYEGSVEGLTEMARIEGIDALLSLVSRFFLHLRRIAPADALIISAGGSLYFDRVIEALRPVVEKDANSFLLLRSGAIFFYDHGIYRRGLSAMDQRGGLLVGKDRVSAEHSFRPALKLWAEILSIPEPGLAICGFGMRDVSFDQGMPVPLAVFRDGLRIPEHDPSLMSVFKLNDQHAYLRFDASSSLSIGDVIAFGISHPCTCFDRWRQFYVLSDDERISGVCQTFFS</sequence>
<dbReference type="RefSeq" id="WP_153412599.1">
    <property type="nucleotide sequence ID" value="NZ_WISB01000042.1"/>
</dbReference>
<dbReference type="InterPro" id="IPR026956">
    <property type="entry name" value="D-ser_dehydrat-like_dom"/>
</dbReference>
<evidence type="ECO:0000256" key="1">
    <source>
        <dbReference type="ARBA" id="ARBA00005323"/>
    </source>
</evidence>
<evidence type="ECO:0000256" key="2">
    <source>
        <dbReference type="ARBA" id="ARBA00023239"/>
    </source>
</evidence>
<dbReference type="Gene3D" id="3.20.20.10">
    <property type="entry name" value="Alanine racemase"/>
    <property type="match status" value="1"/>
</dbReference>
<proteinExistence type="inferred from homology"/>
<keyword evidence="2" id="KW-0456">Lyase</keyword>
<dbReference type="Pfam" id="PF14031">
    <property type="entry name" value="D-ser_dehydrat"/>
    <property type="match status" value="1"/>
</dbReference>
<dbReference type="InterPro" id="IPR001608">
    <property type="entry name" value="Ala_racemase_N"/>
</dbReference>
<name>A0A6G1WGZ8_9HYPH</name>